<protein>
    <submittedName>
        <fullName evidence="2">Uncharacterized protein</fullName>
    </submittedName>
</protein>
<dbReference type="PRINTS" id="PR00413">
    <property type="entry name" value="HADHALOGNASE"/>
</dbReference>
<dbReference type="Gene3D" id="1.50.10.20">
    <property type="match status" value="1"/>
</dbReference>
<dbReference type="SFLD" id="SFLDG01129">
    <property type="entry name" value="C1.5:_HAD__Beta-PGM__Phosphata"/>
    <property type="match status" value="1"/>
</dbReference>
<dbReference type="OMA" id="WEPSAMY"/>
<evidence type="ECO:0000313" key="2">
    <source>
        <dbReference type="EMBL" id="ETS74731.1"/>
    </source>
</evidence>
<dbReference type="Gene3D" id="1.10.150.240">
    <property type="entry name" value="Putative phosphatase, domain 2"/>
    <property type="match status" value="1"/>
</dbReference>
<evidence type="ECO:0000313" key="3">
    <source>
        <dbReference type="Proteomes" id="UP000030651"/>
    </source>
</evidence>
<dbReference type="CDD" id="cd02603">
    <property type="entry name" value="HAD_sEH-N_like"/>
    <property type="match status" value="1"/>
</dbReference>
<dbReference type="SUPFAM" id="SSF48239">
    <property type="entry name" value="Terpenoid cyclases/Protein prenyltransferases"/>
    <property type="match status" value="1"/>
</dbReference>
<reference evidence="3" key="1">
    <citation type="journal article" date="2015" name="BMC Genomics">
        <title>Genomic and transcriptomic analysis of the endophytic fungus Pestalotiopsis fici reveals its lifestyle and high potential for synthesis of natural products.</title>
        <authorList>
            <person name="Wang X."/>
            <person name="Zhang X."/>
            <person name="Liu L."/>
            <person name="Xiang M."/>
            <person name="Wang W."/>
            <person name="Sun X."/>
            <person name="Che Y."/>
            <person name="Guo L."/>
            <person name="Liu G."/>
            <person name="Guo L."/>
            <person name="Wang C."/>
            <person name="Yin W.B."/>
            <person name="Stadler M."/>
            <person name="Zhang X."/>
            <person name="Liu X."/>
        </authorList>
    </citation>
    <scope>NUCLEOTIDE SEQUENCE [LARGE SCALE GENOMIC DNA]</scope>
    <source>
        <strain evidence="3">W106-1 / CGMCC3.15140</strain>
    </source>
</reference>
<dbReference type="eggNOG" id="ENOG502QTXV">
    <property type="taxonomic scope" value="Eukaryota"/>
</dbReference>
<name>W3WPJ6_PESFW</name>
<evidence type="ECO:0000256" key="1">
    <source>
        <dbReference type="SAM" id="MobiDB-lite"/>
    </source>
</evidence>
<dbReference type="InterPro" id="IPR023214">
    <property type="entry name" value="HAD_sf"/>
</dbReference>
<sequence length="522" mass="59098">MTFKFKALVFDLGGALIDWDHNVMNSLAPNQFSTIMNSTAWHRLERGTIHVDEACKEFAKMIGTTPDVVKNSLNESQLSLKVNTQLVETIQDLKRSAPDLKLYVMSNISREHFEITLGLDLPWALFERCFASGIVGMRKPDLCFFDHVIKEIGLLPNEIIMIDDTTENICSARSRGMHGILVNQSLKSVGGALRNLLEDPLERGETFLKMNAKNHHCVFEGHEEMVLKDNFAQHMIWELTGDEDIIYLRWPDGRTLGVDVPQPKPCKPKLNGSRQSDGVENDRPLLESKVKNGLWNYFIDGPILTTHHFPPDADTTATAYLSMPDRYLSTTVDAKLVMDVMAQNLDQDGIMQAYFDSERPRTVPEVCCNILRMFHRFGYGALPAAEKTEDYVVSCLDNNACLDGARHYTVPETFLYFVARLYTETSSEMLRGRLHGIKAQLEDRLNEPTNPLALALRLFTCQIIGVEAKLYKRDLDRLLALQDEDGGWPAGHFCCLGRTRVRIGNRGLTTALAVRILRHQRI</sequence>
<dbReference type="InterPro" id="IPR023198">
    <property type="entry name" value="PGP-like_dom2"/>
</dbReference>
<dbReference type="GO" id="GO:0016791">
    <property type="term" value="F:phosphatase activity"/>
    <property type="evidence" value="ECO:0007669"/>
    <property type="project" value="UniProtKB-ARBA"/>
</dbReference>
<dbReference type="PANTHER" id="PTHR43611:SF3">
    <property type="entry name" value="FLAVIN MONONUCLEOTIDE HYDROLASE 1, CHLOROPLATIC"/>
    <property type="match status" value="1"/>
</dbReference>
<feature type="region of interest" description="Disordered" evidence="1">
    <location>
        <begin position="259"/>
        <end position="281"/>
    </location>
</feature>
<dbReference type="RefSeq" id="XP_007839987.1">
    <property type="nucleotide sequence ID" value="XM_007841796.1"/>
</dbReference>
<dbReference type="Gene3D" id="3.40.50.1000">
    <property type="entry name" value="HAD superfamily/HAD-like"/>
    <property type="match status" value="1"/>
</dbReference>
<gene>
    <name evidence="2" type="ORF">PFICI_13215</name>
</gene>
<dbReference type="InterPro" id="IPR006439">
    <property type="entry name" value="HAD-SF_hydro_IA"/>
</dbReference>
<dbReference type="InterPro" id="IPR008930">
    <property type="entry name" value="Terpenoid_cyclase/PrenylTrfase"/>
</dbReference>
<dbReference type="SFLD" id="SFLDS00003">
    <property type="entry name" value="Haloacid_Dehalogenase"/>
    <property type="match status" value="1"/>
</dbReference>
<organism evidence="2 3">
    <name type="scientific">Pestalotiopsis fici (strain W106-1 / CGMCC3.15140)</name>
    <dbReference type="NCBI Taxonomy" id="1229662"/>
    <lineage>
        <taxon>Eukaryota</taxon>
        <taxon>Fungi</taxon>
        <taxon>Dikarya</taxon>
        <taxon>Ascomycota</taxon>
        <taxon>Pezizomycotina</taxon>
        <taxon>Sordariomycetes</taxon>
        <taxon>Xylariomycetidae</taxon>
        <taxon>Amphisphaeriales</taxon>
        <taxon>Sporocadaceae</taxon>
        <taxon>Pestalotiopsis</taxon>
    </lineage>
</organism>
<dbReference type="GeneID" id="19278228"/>
<dbReference type="OrthoDB" id="2012566at2759"/>
<dbReference type="HOGENOM" id="CLU_019989_1_0_1"/>
<dbReference type="Pfam" id="PF13419">
    <property type="entry name" value="HAD_2"/>
    <property type="match status" value="1"/>
</dbReference>
<dbReference type="Proteomes" id="UP000030651">
    <property type="component" value="Unassembled WGS sequence"/>
</dbReference>
<dbReference type="NCBIfam" id="TIGR01509">
    <property type="entry name" value="HAD-SF-IA-v3"/>
    <property type="match status" value="1"/>
</dbReference>
<proteinExistence type="predicted"/>
<dbReference type="SUPFAM" id="SSF56784">
    <property type="entry name" value="HAD-like"/>
    <property type="match status" value="1"/>
</dbReference>
<dbReference type="STRING" id="1229662.W3WPJ6"/>
<keyword evidence="3" id="KW-1185">Reference proteome</keyword>
<dbReference type="InterPro" id="IPR036412">
    <property type="entry name" value="HAD-like_sf"/>
</dbReference>
<dbReference type="PANTHER" id="PTHR43611">
    <property type="entry name" value="ALPHA-D-GLUCOSE 1-PHOSPHATE PHOSPHATASE"/>
    <property type="match status" value="1"/>
</dbReference>
<dbReference type="InterPro" id="IPR041492">
    <property type="entry name" value="HAD_2"/>
</dbReference>
<dbReference type="KEGG" id="pfy:PFICI_13215"/>
<dbReference type="EMBL" id="KI912119">
    <property type="protein sequence ID" value="ETS74731.1"/>
    <property type="molecule type" value="Genomic_DNA"/>
</dbReference>
<dbReference type="AlphaFoldDB" id="W3WPJ6"/>
<accession>W3WPJ6</accession>
<dbReference type="InParanoid" id="W3WPJ6"/>